<evidence type="ECO:0000256" key="3">
    <source>
        <dbReference type="ARBA" id="ARBA00023027"/>
    </source>
</evidence>
<keyword evidence="3" id="KW-0520">NAD</keyword>
<evidence type="ECO:0000259" key="6">
    <source>
        <dbReference type="Pfam" id="PF01370"/>
    </source>
</evidence>
<dbReference type="InterPro" id="IPR001509">
    <property type="entry name" value="Epimerase_deHydtase"/>
</dbReference>
<sequence length="326" mass="35865">MNILVTGGAGYIGSAVAEALLRAGHRVTIYDSLITGHRAALPPGAEFVHAALEDSSILNETLQRGKFDAVMHFAAFIEAGESMKEPGRFYQNNLINSLRLLEMSVQNGVQRFVLSSTAAVYRSSDEPLREDSPLAPSNVYGHTKLVVEQALAWYRRIHGLHYAALRYFNAAGALPGRGEAHRPETHLIPRVLQVALGQAEEALIFGTNYPTPDGTAIRDYVHIADLVSAHLLALEALAERPELVYNVGNGEGYSVRQVIETARRVTGHPIPAREMPPRPGDPPRLVASAEKIRRELGWQPQYPDLESIIASAWEWHRSHPHGWASS</sequence>
<evidence type="ECO:0000256" key="1">
    <source>
        <dbReference type="ARBA" id="ARBA00001911"/>
    </source>
</evidence>
<dbReference type="SUPFAM" id="SSF51735">
    <property type="entry name" value="NAD(P)-binding Rossmann-fold domains"/>
    <property type="match status" value="1"/>
</dbReference>
<comment type="similarity">
    <text evidence="2">Belongs to the NAD(P)-dependent epimerase/dehydratase family.</text>
</comment>
<evidence type="ECO:0000313" key="7">
    <source>
        <dbReference type="EMBL" id="BAL57187.1"/>
    </source>
</evidence>
<dbReference type="Pfam" id="PF01370">
    <property type="entry name" value="Epimerase"/>
    <property type="match status" value="1"/>
</dbReference>
<gene>
    <name evidence="7" type="ORF">HGMM_F48B01C03</name>
</gene>
<protein>
    <submittedName>
        <fullName evidence="7">UDP-galactose 4-epimerase</fullName>
    </submittedName>
</protein>
<dbReference type="InterPro" id="IPR005886">
    <property type="entry name" value="UDP_G4E"/>
</dbReference>
<reference evidence="7" key="2">
    <citation type="journal article" date="2012" name="PLoS ONE">
        <title>A Deeply Branching Thermophilic Bacterium with an Ancient Acetyl-CoA Pathway Dominates a Subsurface Ecosystem.</title>
        <authorList>
            <person name="Takami H."/>
            <person name="Noguchi H."/>
            <person name="Takaki Y."/>
            <person name="Uchiyama I."/>
            <person name="Toyoda A."/>
            <person name="Nishi S."/>
            <person name="Chee G.-J."/>
            <person name="Arai W."/>
            <person name="Nunoura T."/>
            <person name="Itoh T."/>
            <person name="Hattori M."/>
            <person name="Takai K."/>
        </authorList>
    </citation>
    <scope>NUCLEOTIDE SEQUENCE</scope>
</reference>
<evidence type="ECO:0000256" key="2">
    <source>
        <dbReference type="ARBA" id="ARBA00007637"/>
    </source>
</evidence>
<dbReference type="EMBL" id="AP011769">
    <property type="protein sequence ID" value="BAL57187.1"/>
    <property type="molecule type" value="Genomic_DNA"/>
</dbReference>
<keyword evidence="4" id="KW-0413">Isomerase</keyword>
<dbReference type="Gene3D" id="3.40.50.720">
    <property type="entry name" value="NAD(P)-binding Rossmann-like Domain"/>
    <property type="match status" value="1"/>
</dbReference>
<keyword evidence="5" id="KW-0119">Carbohydrate metabolism</keyword>
<dbReference type="PANTHER" id="PTHR43725">
    <property type="entry name" value="UDP-GLUCOSE 4-EPIMERASE"/>
    <property type="match status" value="1"/>
</dbReference>
<dbReference type="NCBIfam" id="TIGR01179">
    <property type="entry name" value="galE"/>
    <property type="match status" value="1"/>
</dbReference>
<feature type="domain" description="NAD-dependent epimerase/dehydratase" evidence="6">
    <location>
        <begin position="3"/>
        <end position="248"/>
    </location>
</feature>
<proteinExistence type="inferred from homology"/>
<dbReference type="AlphaFoldDB" id="H5SM01"/>
<reference evidence="7" key="1">
    <citation type="journal article" date="2005" name="Environ. Microbiol.">
        <title>Genetic and functional properties of uncultivated thermophilic crenarchaeotes from a subsurface gold mine as revealed by analysis of genome fragments.</title>
        <authorList>
            <person name="Nunoura T."/>
            <person name="Hirayama H."/>
            <person name="Takami H."/>
            <person name="Oida H."/>
            <person name="Nishi S."/>
            <person name="Shimamura S."/>
            <person name="Suzuki Y."/>
            <person name="Inagaki F."/>
            <person name="Takai K."/>
            <person name="Nealson K.H."/>
            <person name="Horikoshi K."/>
        </authorList>
    </citation>
    <scope>NUCLEOTIDE SEQUENCE</scope>
</reference>
<dbReference type="InterPro" id="IPR036291">
    <property type="entry name" value="NAD(P)-bd_dom_sf"/>
</dbReference>
<comment type="cofactor">
    <cofactor evidence="1">
        <name>NAD(+)</name>
        <dbReference type="ChEBI" id="CHEBI:57540"/>
    </cofactor>
</comment>
<dbReference type="PANTHER" id="PTHR43725:SF53">
    <property type="entry name" value="UDP-ARABINOSE 4-EPIMERASE 1"/>
    <property type="match status" value="1"/>
</dbReference>
<evidence type="ECO:0000256" key="5">
    <source>
        <dbReference type="ARBA" id="ARBA00023277"/>
    </source>
</evidence>
<evidence type="ECO:0000256" key="4">
    <source>
        <dbReference type="ARBA" id="ARBA00023235"/>
    </source>
</evidence>
<accession>H5SM01</accession>
<dbReference type="GO" id="GO:0033499">
    <property type="term" value="P:galactose catabolic process via UDP-galactose, Leloir pathway"/>
    <property type="evidence" value="ECO:0007669"/>
    <property type="project" value="TreeGrafter"/>
</dbReference>
<dbReference type="GO" id="GO:0003978">
    <property type="term" value="F:UDP-glucose 4-epimerase activity"/>
    <property type="evidence" value="ECO:0007669"/>
    <property type="project" value="InterPro"/>
</dbReference>
<dbReference type="Gene3D" id="3.90.25.10">
    <property type="entry name" value="UDP-galactose 4-epimerase, domain 1"/>
    <property type="match status" value="1"/>
</dbReference>
<name>H5SM01_9ZZZZ</name>
<dbReference type="CDD" id="cd05247">
    <property type="entry name" value="UDP_G4E_1_SDR_e"/>
    <property type="match status" value="1"/>
</dbReference>
<organism evidence="7">
    <name type="scientific">uncultured prokaryote</name>
    <dbReference type="NCBI Taxonomy" id="198431"/>
    <lineage>
        <taxon>unclassified sequences</taxon>
        <taxon>environmental samples</taxon>
    </lineage>
</organism>